<proteinExistence type="predicted"/>
<dbReference type="Proteomes" id="UP000813068">
    <property type="component" value="Unassembled WGS sequence"/>
</dbReference>
<evidence type="ECO:0000313" key="3">
    <source>
        <dbReference type="EMBL" id="MBV2132771.1"/>
    </source>
</evidence>
<comment type="caution">
    <text evidence="3">The sequence shown here is derived from an EMBL/GenBank/DDBJ whole genome shotgun (WGS) entry which is preliminary data.</text>
</comment>
<evidence type="ECO:0000256" key="1">
    <source>
        <dbReference type="ARBA" id="ARBA00022729"/>
    </source>
</evidence>
<organism evidence="3 4">
    <name type="scientific">Geopseudomonas aromaticivorans</name>
    <dbReference type="NCBI Taxonomy" id="2849492"/>
    <lineage>
        <taxon>Bacteria</taxon>
        <taxon>Pseudomonadati</taxon>
        <taxon>Pseudomonadota</taxon>
        <taxon>Gammaproteobacteria</taxon>
        <taxon>Pseudomonadales</taxon>
        <taxon>Pseudomonadaceae</taxon>
        <taxon>Geopseudomonas</taxon>
    </lineage>
</organism>
<evidence type="ECO:0000313" key="4">
    <source>
        <dbReference type="Proteomes" id="UP000813068"/>
    </source>
</evidence>
<dbReference type="PANTHER" id="PTHR30222">
    <property type="entry name" value="SPERMIDINE/PUTRESCINE-BINDING PERIPLASMIC PROTEIN"/>
    <property type="match status" value="1"/>
</dbReference>
<dbReference type="Pfam" id="PF13531">
    <property type="entry name" value="SBP_bac_11"/>
    <property type="match status" value="1"/>
</dbReference>
<reference evidence="3 4" key="1">
    <citation type="submission" date="2021-06" db="EMBL/GenBank/DDBJ databases">
        <title>Differences between aerobic and microaerobic xylene degrading microbial communities.</title>
        <authorList>
            <person name="Banerjee S."/>
            <person name="Tancsics A."/>
        </authorList>
    </citation>
    <scope>NUCLEOTIDE SEQUENCE [LARGE SCALE GENOMIC DNA]</scope>
    <source>
        <strain evidence="3 4">MAP12</strain>
    </source>
</reference>
<evidence type="ECO:0000256" key="2">
    <source>
        <dbReference type="SAM" id="SignalP"/>
    </source>
</evidence>
<name>A0ABS6MVF7_9GAMM</name>
<gene>
    <name evidence="3" type="ORF">KRX52_08155</name>
</gene>
<sequence length="122" mass="13688">MEWIKAVIVPLAAISSLAQAQDVLKVYNWADYIDPAVVADFERQSGVKVDYRQFATSGEMLESLDRGELFDVIVPTSDSVLVKLLQEQRLQPVRTDTLTNYACGFHGHLATHSMSIWPPIPR</sequence>
<protein>
    <submittedName>
        <fullName evidence="3">Substrate-binding domain-containing protein</fullName>
    </submittedName>
</protein>
<dbReference type="RefSeq" id="WP_217681241.1">
    <property type="nucleotide sequence ID" value="NZ_JAHRGL010000019.1"/>
</dbReference>
<accession>A0ABS6MVF7</accession>
<feature type="signal peptide" evidence="2">
    <location>
        <begin position="1"/>
        <end position="20"/>
    </location>
</feature>
<dbReference type="EMBL" id="JAHRGL010000019">
    <property type="protein sequence ID" value="MBV2132771.1"/>
    <property type="molecule type" value="Genomic_DNA"/>
</dbReference>
<feature type="chain" id="PRO_5047016348" evidence="2">
    <location>
        <begin position="21"/>
        <end position="122"/>
    </location>
</feature>
<dbReference type="PANTHER" id="PTHR30222:SF17">
    <property type="entry name" value="SPERMIDINE_PUTRESCINE-BINDING PERIPLASMIC PROTEIN"/>
    <property type="match status" value="1"/>
</dbReference>
<keyword evidence="4" id="KW-1185">Reference proteome</keyword>
<keyword evidence="1 2" id="KW-0732">Signal</keyword>